<evidence type="ECO:0000313" key="1">
    <source>
        <dbReference type="EMBL" id="EXK23569.1"/>
    </source>
</evidence>
<sequence length="46" mass="5343">MIRLMNFLRLLQDFKNFTCWCQRRGFLAASSVAQLQTIAQPYGSAF</sequence>
<dbReference type="EMBL" id="KI980748">
    <property type="protein sequence ID" value="EXK23569.1"/>
    <property type="molecule type" value="Genomic_DNA"/>
</dbReference>
<gene>
    <name evidence="2" type="ORF">FOMG_19546</name>
    <name evidence="1" type="ORF">FOMG_19668</name>
</gene>
<protein>
    <submittedName>
        <fullName evidence="2">Uncharacterized protein</fullName>
    </submittedName>
</protein>
<evidence type="ECO:0000313" key="2">
    <source>
        <dbReference type="EMBL" id="EXK23693.1"/>
    </source>
</evidence>
<reference evidence="2" key="1">
    <citation type="submission" date="2012-04" db="EMBL/GenBank/DDBJ databases">
        <title>The Genome Sequence of Fusarium oxysporum melonis.</title>
        <authorList>
            <consortium name="The Broad Institute Genome Sequencing Platform"/>
            <person name="Ma L.-J."/>
            <person name="Gale L.R."/>
            <person name="Schwartz D.C."/>
            <person name="Zhou S."/>
            <person name="Corby-Kistler H."/>
            <person name="Young S.K."/>
            <person name="Zeng Q."/>
            <person name="Gargeya S."/>
            <person name="Fitzgerald M."/>
            <person name="Haas B."/>
            <person name="Abouelleil A."/>
            <person name="Alvarado L."/>
            <person name="Arachchi H.M."/>
            <person name="Berlin A."/>
            <person name="Brown A."/>
            <person name="Chapman S.B."/>
            <person name="Chen Z."/>
            <person name="Dunbar C."/>
            <person name="Freedman E."/>
            <person name="Gearin G."/>
            <person name="Goldberg J."/>
            <person name="Griggs A."/>
            <person name="Gujja S."/>
            <person name="Heiman D."/>
            <person name="Howarth C."/>
            <person name="Larson L."/>
            <person name="Lui A."/>
            <person name="MacDonald P.J.P."/>
            <person name="Montmayeur A."/>
            <person name="Murphy C."/>
            <person name="Neiman D."/>
            <person name="Pearson M."/>
            <person name="Priest M."/>
            <person name="Roberts A."/>
            <person name="Saif S."/>
            <person name="Shea T."/>
            <person name="Shenoy N."/>
            <person name="Sisk P."/>
            <person name="Stolte C."/>
            <person name="Sykes S."/>
            <person name="Wortman J."/>
            <person name="Nusbaum C."/>
            <person name="Birren B."/>
        </authorList>
    </citation>
    <scope>NUCLEOTIDE SEQUENCE</scope>
    <source>
        <strain evidence="2">26406</strain>
    </source>
</reference>
<name>W9Z600_FUSOX</name>
<dbReference type="AlphaFoldDB" id="W9Z600"/>
<dbReference type="VEuPathDB" id="FungiDB:FOMG_19668"/>
<dbReference type="VEuPathDB" id="FungiDB:FOMG_19546"/>
<dbReference type="HOGENOM" id="CLU_217349_0_0_1"/>
<reference evidence="2" key="2">
    <citation type="submission" date="2014-02" db="EMBL/GenBank/DDBJ databases">
        <title>Annotation of the Genome Sequence of Fusarium oxysporum f. sp. melonis 26406.</title>
        <authorList>
            <consortium name="The Broad Institute Genomics Platform"/>
            <person name="Ma L.-J."/>
            <person name="Corby-Kistler H."/>
            <person name="Broz K."/>
            <person name="Gale L.R."/>
            <person name="Jonkers W."/>
            <person name="O'Donnell K."/>
            <person name="Ploetz R."/>
            <person name="Steinberg C."/>
            <person name="Schwartz D.C."/>
            <person name="VanEtten H."/>
            <person name="Zhou S."/>
            <person name="Young S.K."/>
            <person name="Zeng Q."/>
            <person name="Gargeya S."/>
            <person name="Fitzgerald M."/>
            <person name="Abouelleil A."/>
            <person name="Alvarado L."/>
            <person name="Chapman S.B."/>
            <person name="Gainer-Dewar J."/>
            <person name="Goldberg J."/>
            <person name="Griggs A."/>
            <person name="Gujja S."/>
            <person name="Hansen M."/>
            <person name="Howarth C."/>
            <person name="Imamovic A."/>
            <person name="Ireland A."/>
            <person name="Larimer J."/>
            <person name="McCowan C."/>
            <person name="Murphy C."/>
            <person name="Pearson M."/>
            <person name="Poon T.W."/>
            <person name="Priest M."/>
            <person name="Roberts A."/>
            <person name="Saif S."/>
            <person name="Shea T."/>
            <person name="Sykes S."/>
            <person name="Wortman J."/>
            <person name="Nusbaum C."/>
            <person name="Birren B."/>
        </authorList>
    </citation>
    <scope>NUCLEOTIDE SEQUENCE</scope>
    <source>
        <strain evidence="2">26406</strain>
    </source>
</reference>
<proteinExistence type="predicted"/>
<organism evidence="2">
    <name type="scientific">Fusarium oxysporum f. sp. melonis 26406</name>
    <dbReference type="NCBI Taxonomy" id="1089452"/>
    <lineage>
        <taxon>Eukaryota</taxon>
        <taxon>Fungi</taxon>
        <taxon>Dikarya</taxon>
        <taxon>Ascomycota</taxon>
        <taxon>Pezizomycotina</taxon>
        <taxon>Sordariomycetes</taxon>
        <taxon>Hypocreomycetidae</taxon>
        <taxon>Hypocreales</taxon>
        <taxon>Nectriaceae</taxon>
        <taxon>Fusarium</taxon>
        <taxon>Fusarium oxysporum species complex</taxon>
    </lineage>
</organism>
<dbReference type="Proteomes" id="UP000030703">
    <property type="component" value="Unassembled WGS sequence"/>
</dbReference>
<dbReference type="EMBL" id="KI980628">
    <property type="protein sequence ID" value="EXK23693.1"/>
    <property type="molecule type" value="Genomic_DNA"/>
</dbReference>
<accession>W9Z600</accession>